<keyword evidence="3" id="KW-0328">Glycosyltransferase</keyword>
<feature type="transmembrane region" description="Helical" evidence="8">
    <location>
        <begin position="190"/>
        <end position="212"/>
    </location>
</feature>
<feature type="transmembrane region" description="Helical" evidence="8">
    <location>
        <begin position="469"/>
        <end position="489"/>
    </location>
</feature>
<sequence length="849" mass="93133">MFVATRGDIEQPAWKAWFFLASAVLLLACAIYGTAAAGWWGGKVWPIQANRDAFAILAVGSFLLYFASLYFGLPICALLILPVALYIGVSGLAPLVAVIWIWACSVLIGAGVTALLGDKDSATWTLRNAAVGFAVIGTLVAMLAHLPVNIPSLYFVLFSLLAIVAAWRLKRVGRFTRLAWPSFTRTQRPLAENLLAAITLVGFTLVMAVTTFPELGYDALAFHLNIPAKMLETGMWRFDVKQYVWSVMPFGADWLLVPPYFLAGEQGARLLNSSFLLAIVLYGYRMLVPKIGPALAMAVPALLLTWPISFLEMGSTFIEAPLAFFFLVSLGELQTSDRAGVAKGRWMVLGAMAGFACSIKLLGVLIIPFLLVGALLRSRVGKFQQLTPAAFILGFAVFLVFALPPYVVAYLKTGNPVFPFYNSVFRSPDFIVGSMFGDGSDFSNPFYKKAVDLKLFWDMSIHSTGFGEFQSPGALGVVLLVLFPLSLLVAASTRRWWVLATLLVATAYVVLVFRNQAYLRYAFPVFPWLVIFGVWALSRLRHSLFCGTVIVLILCLINLLRFPVGFWPLQQFDLNLLWKRDANAALLLRSKPEAVAGQIISKMGNLKGKKILIVGLDPVYSSFPDGTFADAWHSWTYYAPSLKDRSMRTSIARIGAEIVVHTVGRGYSREAELLDITTELFRIGDVRVGLVKPDAIYTQEHIVNVELANGAQNWQLNGATIEAKGIAASESTPITQTIEFKSIDLSVLQPDLARLIRLILPTTVNVDPLSLEIQTTCPAGHSFRSTIRWMGPSHNLISEDVMAYPCGPDFGKSQHAILKPGAASSATISIASTDQRPVTFNRISLRSTE</sequence>
<feature type="transmembrane region" description="Helical" evidence="8">
    <location>
        <begin position="496"/>
        <end position="513"/>
    </location>
</feature>
<reference evidence="9 10" key="1">
    <citation type="submission" date="2024-02" db="EMBL/GenBank/DDBJ databases">
        <title>Draft genome sequence of Collimonas sp. strain H4R21, an effective mineral-weathering bacterial strain isolated from the beech rhizosphere.</title>
        <authorList>
            <person name="Morin E."/>
            <person name="Uroz S."/>
            <person name="Leveau J.H.J."/>
            <person name="Kumar R."/>
            <person name="Rey M.W."/>
            <person name="Pham J."/>
        </authorList>
    </citation>
    <scope>NUCLEOTIDE SEQUENCE [LARGE SCALE GENOMIC DNA]</scope>
    <source>
        <strain evidence="9 10">H4R21</strain>
    </source>
</reference>
<feature type="transmembrane region" description="Helical" evidence="8">
    <location>
        <begin position="346"/>
        <end position="376"/>
    </location>
</feature>
<evidence type="ECO:0000256" key="3">
    <source>
        <dbReference type="ARBA" id="ARBA00022676"/>
    </source>
</evidence>
<evidence type="ECO:0000313" key="10">
    <source>
        <dbReference type="Proteomes" id="UP001495910"/>
    </source>
</evidence>
<protein>
    <recommendedName>
        <fullName evidence="11">Glycosyltransferase RgtA/B/C/D-like domain-containing protein</fullName>
    </recommendedName>
</protein>
<keyword evidence="4" id="KW-0808">Transferase</keyword>
<dbReference type="PANTHER" id="PTHR33908">
    <property type="entry name" value="MANNOSYLTRANSFERASE YKCB-RELATED"/>
    <property type="match status" value="1"/>
</dbReference>
<keyword evidence="6 8" id="KW-1133">Transmembrane helix</keyword>
<dbReference type="Proteomes" id="UP001495910">
    <property type="component" value="Unassembled WGS sequence"/>
</dbReference>
<gene>
    <name evidence="9" type="ORF">V8G57_18985</name>
</gene>
<evidence type="ECO:0000313" key="9">
    <source>
        <dbReference type="EMBL" id="MEM4989479.1"/>
    </source>
</evidence>
<feature type="transmembrane region" description="Helical" evidence="8">
    <location>
        <begin position="16"/>
        <end position="41"/>
    </location>
</feature>
<feature type="transmembrane region" description="Helical" evidence="8">
    <location>
        <begin position="92"/>
        <end position="116"/>
    </location>
</feature>
<keyword evidence="2" id="KW-1003">Cell membrane</keyword>
<feature type="transmembrane region" description="Helical" evidence="8">
    <location>
        <begin position="519"/>
        <end position="537"/>
    </location>
</feature>
<organism evidence="9 10">
    <name type="scientific">Collimonas rhizosphaerae</name>
    <dbReference type="NCBI Taxonomy" id="3126357"/>
    <lineage>
        <taxon>Bacteria</taxon>
        <taxon>Pseudomonadati</taxon>
        <taxon>Pseudomonadota</taxon>
        <taxon>Betaproteobacteria</taxon>
        <taxon>Burkholderiales</taxon>
        <taxon>Oxalobacteraceae</taxon>
        <taxon>Collimonas</taxon>
    </lineage>
</organism>
<comment type="caution">
    <text evidence="9">The sequence shown here is derived from an EMBL/GenBank/DDBJ whole genome shotgun (WGS) entry which is preliminary data.</text>
</comment>
<feature type="transmembrane region" description="Helical" evidence="8">
    <location>
        <begin position="388"/>
        <end position="411"/>
    </location>
</feature>
<dbReference type="EMBL" id="JBANDC010000014">
    <property type="protein sequence ID" value="MEM4989479.1"/>
    <property type="molecule type" value="Genomic_DNA"/>
</dbReference>
<evidence type="ECO:0000256" key="2">
    <source>
        <dbReference type="ARBA" id="ARBA00022475"/>
    </source>
</evidence>
<keyword evidence="7 8" id="KW-0472">Membrane</keyword>
<evidence type="ECO:0008006" key="11">
    <source>
        <dbReference type="Google" id="ProtNLM"/>
    </source>
</evidence>
<feature type="transmembrane region" description="Helical" evidence="8">
    <location>
        <begin position="544"/>
        <end position="567"/>
    </location>
</feature>
<feature type="transmembrane region" description="Helical" evidence="8">
    <location>
        <begin position="152"/>
        <end position="169"/>
    </location>
</feature>
<evidence type="ECO:0000256" key="1">
    <source>
        <dbReference type="ARBA" id="ARBA00004651"/>
    </source>
</evidence>
<evidence type="ECO:0000256" key="6">
    <source>
        <dbReference type="ARBA" id="ARBA00022989"/>
    </source>
</evidence>
<feature type="transmembrane region" description="Helical" evidence="8">
    <location>
        <begin position="293"/>
        <end position="310"/>
    </location>
</feature>
<evidence type="ECO:0000256" key="4">
    <source>
        <dbReference type="ARBA" id="ARBA00022679"/>
    </source>
</evidence>
<dbReference type="PANTHER" id="PTHR33908:SF11">
    <property type="entry name" value="MEMBRANE PROTEIN"/>
    <property type="match status" value="1"/>
</dbReference>
<name>A0ABU9PZQ4_9BURK</name>
<keyword evidence="5 8" id="KW-0812">Transmembrane</keyword>
<dbReference type="RefSeq" id="WP_342830676.1">
    <property type="nucleotide sequence ID" value="NZ_JBANDC010000014.1"/>
</dbReference>
<evidence type="ECO:0000256" key="5">
    <source>
        <dbReference type="ARBA" id="ARBA00022692"/>
    </source>
</evidence>
<feature type="transmembrane region" description="Helical" evidence="8">
    <location>
        <begin position="53"/>
        <end position="86"/>
    </location>
</feature>
<dbReference type="PROSITE" id="PS51257">
    <property type="entry name" value="PROKAR_LIPOPROTEIN"/>
    <property type="match status" value="1"/>
</dbReference>
<evidence type="ECO:0000256" key="8">
    <source>
        <dbReference type="SAM" id="Phobius"/>
    </source>
</evidence>
<proteinExistence type="predicted"/>
<keyword evidence="10" id="KW-1185">Reference proteome</keyword>
<accession>A0ABU9PZQ4</accession>
<dbReference type="InterPro" id="IPR050297">
    <property type="entry name" value="LipidA_mod_glycosyltrf_83"/>
</dbReference>
<comment type="subcellular location">
    <subcellularLocation>
        <location evidence="1">Cell membrane</location>
        <topology evidence="1">Multi-pass membrane protein</topology>
    </subcellularLocation>
</comment>
<feature type="transmembrane region" description="Helical" evidence="8">
    <location>
        <begin position="270"/>
        <end position="287"/>
    </location>
</feature>
<evidence type="ECO:0000256" key="7">
    <source>
        <dbReference type="ARBA" id="ARBA00023136"/>
    </source>
</evidence>
<feature type="transmembrane region" description="Helical" evidence="8">
    <location>
        <begin position="128"/>
        <end position="146"/>
    </location>
</feature>